<dbReference type="EMBL" id="BMZG01000006">
    <property type="protein sequence ID" value="GHA73636.1"/>
    <property type="molecule type" value="Genomic_DNA"/>
</dbReference>
<evidence type="ECO:0000256" key="2">
    <source>
        <dbReference type="ARBA" id="ARBA00022490"/>
    </source>
</evidence>
<dbReference type="GO" id="GO:0006097">
    <property type="term" value="P:glyoxylate cycle"/>
    <property type="evidence" value="ECO:0007669"/>
    <property type="project" value="UniProtKB-UniRule"/>
</dbReference>
<dbReference type="InterPro" id="IPR010452">
    <property type="entry name" value="Isocitrate_DH_AceK"/>
</dbReference>
<dbReference type="GO" id="GO:0005737">
    <property type="term" value="C:cytoplasm"/>
    <property type="evidence" value="ECO:0007669"/>
    <property type="project" value="UniProtKB-SubCell"/>
</dbReference>
<sequence>MDQRNNLTTSWNKKLTQSPAQLLASQILNGFNRHYARFRECARAAKVAFEQADWLQIQKLSAERIAFYDERVAETVAIIQENAALPYDDKDFLQDVKTHYVELLMDHHQPECAETFFNSVSTKVLRREYFDNDFIFVRPVISTEYIDSESATYSSYYPHRDGWETALTQMFVDLGLNRPFTDLSRDVMYIIERLKQASQGLFVEKPNLQIQAVRSLFYRNKGAYLLGKIINGHREYPFAIPILHDEQGGLCADTILLEGRHLGALFSFNRAYFMIDCEVPSALVQFLQTVLPQKPKAELYSMIGLQKHGKALFYRDFKHHQKHSTDDFILAPGIKGLVMLVFTLPSYPYVFKLIKDVISPPKEVDKDIVEKKYQLVKRHDRVGRMADTLEFSNVAFPRARFTQELIDEIEKLAPTEIAYEGDSVIIKHVYIERRMMPLNMYLQDATDRGDKECKDNAVIEYGNAIKDMVAANIFPGDMLFKNFGVTRGGRVVFYDYDEIEYLTDCKFRPIPKRYDDEDDMGDVWYSVDRFDVFPEEFEKFLLTDPEVKDVFMRYHANLLDWKYWQSHQERIRAGHIEAFYPYPHHLRFAQMHHE</sequence>
<dbReference type="GO" id="GO:0016208">
    <property type="term" value="F:AMP binding"/>
    <property type="evidence" value="ECO:0007669"/>
    <property type="project" value="TreeGrafter"/>
</dbReference>
<keyword evidence="15" id="KW-1185">Reference proteome</keyword>
<keyword evidence="1 11" id="KW-0329">Glyoxylate bypass</keyword>
<evidence type="ECO:0000313" key="15">
    <source>
        <dbReference type="Proteomes" id="UP000614287"/>
    </source>
</evidence>
<evidence type="ECO:0000256" key="8">
    <source>
        <dbReference type="ARBA" id="ARBA00022801"/>
    </source>
</evidence>
<keyword evidence="3 11" id="KW-0723">Serine/threonine-protein kinase</keyword>
<accession>A0A8J3FZF1</accession>
<keyword evidence="10 11" id="KW-0904">Protein phosphatase</keyword>
<dbReference type="PANTHER" id="PTHR39559:SF1">
    <property type="entry name" value="ISOCITRATE DEHYDROGENASE KINASE_PHOSPHATASE"/>
    <property type="match status" value="1"/>
</dbReference>
<keyword evidence="8 11" id="KW-0378">Hydrolase</keyword>
<protein>
    <recommendedName>
        <fullName evidence="11">Isocitrate dehydrogenase kinase/phosphatase</fullName>
        <shortName evidence="11">IDH kinase/phosphatase</shortName>
        <shortName evidence="11">IDHK/P</shortName>
        <ecNumber evidence="11">2.7.11.5</ecNumber>
        <ecNumber evidence="11">3.1.3.-</ecNumber>
    </recommendedName>
</protein>
<dbReference type="HAMAP" id="MF_00747">
    <property type="entry name" value="AceK"/>
    <property type="match status" value="1"/>
</dbReference>
<keyword evidence="9 11" id="KW-0067">ATP-binding</keyword>
<proteinExistence type="inferred from homology"/>
<evidence type="ECO:0000259" key="13">
    <source>
        <dbReference type="Pfam" id="PF20423"/>
    </source>
</evidence>
<feature type="domain" description="Isocitrate dehydrogenase kinase/phosphatase (AceK) regulatory" evidence="13">
    <location>
        <begin position="24"/>
        <end position="324"/>
    </location>
</feature>
<gene>
    <name evidence="11 14" type="primary">aceK</name>
    <name evidence="14" type="ORF">GCM10009007_13370</name>
</gene>
<dbReference type="AlphaFoldDB" id="A0A8J3FZF1"/>
<feature type="domain" description="Isocitrate dehydrogenase kinase/phosphatase (AceK) kinase" evidence="12">
    <location>
        <begin position="326"/>
        <end position="583"/>
    </location>
</feature>
<keyword evidence="5 11" id="KW-0808">Transferase</keyword>
<dbReference type="RefSeq" id="WP_189493171.1">
    <property type="nucleotide sequence ID" value="NZ_BMZG01000006.1"/>
</dbReference>
<dbReference type="PANTHER" id="PTHR39559">
    <property type="match status" value="1"/>
</dbReference>
<comment type="subcellular location">
    <subcellularLocation>
        <location evidence="11">Cytoplasm</location>
    </subcellularLocation>
</comment>
<dbReference type="GO" id="GO:0005524">
    <property type="term" value="F:ATP binding"/>
    <property type="evidence" value="ECO:0007669"/>
    <property type="project" value="UniProtKB-UniRule"/>
</dbReference>
<keyword evidence="4 11" id="KW-0816">Tricarboxylic acid cycle</keyword>
<name>A0A8J3FZF1_9BURK</name>
<dbReference type="InterPro" id="IPR046854">
    <property type="entry name" value="AceK_regulatory"/>
</dbReference>
<dbReference type="Pfam" id="PF20423">
    <property type="entry name" value="AceK_regulatory"/>
    <property type="match status" value="1"/>
</dbReference>
<keyword evidence="2 11" id="KW-0963">Cytoplasm</keyword>
<reference evidence="14" key="2">
    <citation type="submission" date="2020-09" db="EMBL/GenBank/DDBJ databases">
        <authorList>
            <person name="Sun Q."/>
            <person name="Kim S."/>
        </authorList>
    </citation>
    <scope>NUCLEOTIDE SEQUENCE</scope>
    <source>
        <strain evidence="14">KCTC 32501</strain>
    </source>
</reference>
<feature type="active site" evidence="11">
    <location>
        <position position="387"/>
    </location>
</feature>
<evidence type="ECO:0000313" key="14">
    <source>
        <dbReference type="EMBL" id="GHA73636.1"/>
    </source>
</evidence>
<evidence type="ECO:0000256" key="1">
    <source>
        <dbReference type="ARBA" id="ARBA00022435"/>
    </source>
</evidence>
<dbReference type="Proteomes" id="UP000614287">
    <property type="component" value="Unassembled WGS sequence"/>
</dbReference>
<feature type="binding site" evidence="11">
    <location>
        <begin position="331"/>
        <end position="337"/>
    </location>
    <ligand>
        <name>ATP</name>
        <dbReference type="ChEBI" id="CHEBI:30616"/>
    </ligand>
</feature>
<dbReference type="Pfam" id="PF06315">
    <property type="entry name" value="AceK_kinase"/>
    <property type="match status" value="1"/>
</dbReference>
<dbReference type="EC" id="3.1.3.-" evidence="11"/>
<comment type="similarity">
    <text evidence="11">Belongs to the AceK family.</text>
</comment>
<keyword evidence="6 11" id="KW-0547">Nucleotide-binding</keyword>
<dbReference type="GO" id="GO:0004721">
    <property type="term" value="F:phosphoprotein phosphatase activity"/>
    <property type="evidence" value="ECO:0007669"/>
    <property type="project" value="UniProtKB-KW"/>
</dbReference>
<comment type="catalytic activity">
    <reaction evidence="11">
        <text>L-seryl-[isocitrate dehydrogenase] + ATP = O-phospho-L-seryl-[isocitrate dehydrogenase] + ADP + H(+)</text>
        <dbReference type="Rhea" id="RHEA:43540"/>
        <dbReference type="Rhea" id="RHEA-COMP:10605"/>
        <dbReference type="Rhea" id="RHEA-COMP:10606"/>
        <dbReference type="ChEBI" id="CHEBI:15378"/>
        <dbReference type="ChEBI" id="CHEBI:29999"/>
        <dbReference type="ChEBI" id="CHEBI:30616"/>
        <dbReference type="ChEBI" id="CHEBI:83421"/>
        <dbReference type="ChEBI" id="CHEBI:456216"/>
        <dbReference type="EC" id="2.7.11.5"/>
    </reaction>
</comment>
<dbReference type="GO" id="GO:0008772">
    <property type="term" value="F:[isocitrate dehydrogenase (NADP+)] kinase activity"/>
    <property type="evidence" value="ECO:0007669"/>
    <property type="project" value="UniProtKB-UniRule"/>
</dbReference>
<dbReference type="EC" id="2.7.11.5" evidence="11"/>
<evidence type="ECO:0000256" key="11">
    <source>
        <dbReference type="HAMAP-Rule" id="MF_00747"/>
    </source>
</evidence>
<reference evidence="14" key="1">
    <citation type="journal article" date="2014" name="Int. J. Syst. Evol. Microbiol.">
        <title>Complete genome sequence of Corynebacterium casei LMG S-19264T (=DSM 44701T), isolated from a smear-ripened cheese.</title>
        <authorList>
            <consortium name="US DOE Joint Genome Institute (JGI-PGF)"/>
            <person name="Walter F."/>
            <person name="Albersmeier A."/>
            <person name="Kalinowski J."/>
            <person name="Ruckert C."/>
        </authorList>
    </citation>
    <scope>NUCLEOTIDE SEQUENCE</scope>
    <source>
        <strain evidence="14">KCTC 32501</strain>
    </source>
</reference>
<comment type="caution">
    <text evidence="14">The sequence shown here is derived from an EMBL/GenBank/DDBJ whole genome shotgun (WGS) entry which is preliminary data.</text>
</comment>
<dbReference type="NCBIfam" id="NF002804">
    <property type="entry name" value="PRK02946.1"/>
    <property type="match status" value="1"/>
</dbReference>
<evidence type="ECO:0000256" key="9">
    <source>
        <dbReference type="ARBA" id="ARBA00022840"/>
    </source>
</evidence>
<dbReference type="GO" id="GO:0006099">
    <property type="term" value="P:tricarboxylic acid cycle"/>
    <property type="evidence" value="ECO:0007669"/>
    <property type="project" value="UniProtKB-UniRule"/>
</dbReference>
<evidence type="ECO:0000256" key="7">
    <source>
        <dbReference type="ARBA" id="ARBA00022777"/>
    </source>
</evidence>
<evidence type="ECO:0000256" key="4">
    <source>
        <dbReference type="ARBA" id="ARBA00022532"/>
    </source>
</evidence>
<evidence type="ECO:0000256" key="6">
    <source>
        <dbReference type="ARBA" id="ARBA00022741"/>
    </source>
</evidence>
<evidence type="ECO:0000259" key="12">
    <source>
        <dbReference type="Pfam" id="PF06315"/>
    </source>
</evidence>
<evidence type="ECO:0000256" key="10">
    <source>
        <dbReference type="ARBA" id="ARBA00022912"/>
    </source>
</evidence>
<evidence type="ECO:0000256" key="5">
    <source>
        <dbReference type="ARBA" id="ARBA00022679"/>
    </source>
</evidence>
<comment type="function">
    <text evidence="11">Bifunctional enzyme which can phosphorylate or dephosphorylate isocitrate dehydrogenase (IDH) on a specific serine residue. This is a regulatory mechanism which enables bacteria to bypass the Krebs cycle via the glyoxylate shunt in response to the source of carbon. When bacteria are grown on glucose, IDH is fully active and unphosphorylated, but when grown on acetate or ethanol, the activity of IDH declines drastically concomitant with its phosphorylation.</text>
</comment>
<dbReference type="GO" id="GO:0004674">
    <property type="term" value="F:protein serine/threonine kinase activity"/>
    <property type="evidence" value="ECO:0007669"/>
    <property type="project" value="UniProtKB-KW"/>
</dbReference>
<dbReference type="InterPro" id="IPR046855">
    <property type="entry name" value="AceK_kinase"/>
</dbReference>
<dbReference type="PIRSF" id="PIRSF000719">
    <property type="entry name" value="AceK"/>
    <property type="match status" value="1"/>
</dbReference>
<feature type="binding site" evidence="11">
    <location>
        <position position="352"/>
    </location>
    <ligand>
        <name>ATP</name>
        <dbReference type="ChEBI" id="CHEBI:30616"/>
    </ligand>
</feature>
<dbReference type="GO" id="GO:0006006">
    <property type="term" value="P:glucose metabolic process"/>
    <property type="evidence" value="ECO:0007669"/>
    <property type="project" value="InterPro"/>
</dbReference>
<keyword evidence="7 11" id="KW-0418">Kinase</keyword>
<organism evidence="14 15">
    <name type="scientific">Formosimonas limnophila</name>
    <dbReference type="NCBI Taxonomy" id="1384487"/>
    <lineage>
        <taxon>Bacteria</taxon>
        <taxon>Pseudomonadati</taxon>
        <taxon>Pseudomonadota</taxon>
        <taxon>Betaproteobacteria</taxon>
        <taxon>Burkholderiales</taxon>
        <taxon>Burkholderiaceae</taxon>
        <taxon>Formosimonas</taxon>
    </lineage>
</organism>
<evidence type="ECO:0000256" key="3">
    <source>
        <dbReference type="ARBA" id="ARBA00022527"/>
    </source>
</evidence>